<evidence type="ECO:0000256" key="1">
    <source>
        <dbReference type="SAM" id="MobiDB-lite"/>
    </source>
</evidence>
<dbReference type="RefSeq" id="WP_377549576.1">
    <property type="nucleotide sequence ID" value="NZ_JBHSBN010000018.1"/>
</dbReference>
<name>A0ABV8KSD4_9ACTN</name>
<sequence>MSRRLPPRRHLRLPARDPVAGTRSAAVPSPESFLGFPLGAGQQRTVTNEEIGGYLRAVDAASDRVVVTVIVPTQDPDGRDAGRRQAST</sequence>
<proteinExistence type="predicted"/>
<reference evidence="3" key="1">
    <citation type="journal article" date="2019" name="Int. J. Syst. Evol. Microbiol.">
        <title>The Global Catalogue of Microorganisms (GCM) 10K type strain sequencing project: providing services to taxonomists for standard genome sequencing and annotation.</title>
        <authorList>
            <consortium name="The Broad Institute Genomics Platform"/>
            <consortium name="The Broad Institute Genome Sequencing Center for Infectious Disease"/>
            <person name="Wu L."/>
            <person name="Ma J."/>
        </authorList>
    </citation>
    <scope>NUCLEOTIDE SEQUENCE [LARGE SCALE GENOMIC DNA]</scope>
    <source>
        <strain evidence="3">2902at01</strain>
    </source>
</reference>
<accession>A0ABV8KSD4</accession>
<gene>
    <name evidence="2" type="ORF">ACFOX0_23235</name>
</gene>
<dbReference type="EMBL" id="JBHSBN010000018">
    <property type="protein sequence ID" value="MFC4108832.1"/>
    <property type="molecule type" value="Genomic_DNA"/>
</dbReference>
<evidence type="ECO:0000313" key="3">
    <source>
        <dbReference type="Proteomes" id="UP001595868"/>
    </source>
</evidence>
<dbReference type="Proteomes" id="UP001595868">
    <property type="component" value="Unassembled WGS sequence"/>
</dbReference>
<keyword evidence="3" id="KW-1185">Reference proteome</keyword>
<organism evidence="2 3">
    <name type="scientific">Micromonospora zhanjiangensis</name>
    <dbReference type="NCBI Taxonomy" id="1522057"/>
    <lineage>
        <taxon>Bacteria</taxon>
        <taxon>Bacillati</taxon>
        <taxon>Actinomycetota</taxon>
        <taxon>Actinomycetes</taxon>
        <taxon>Micromonosporales</taxon>
        <taxon>Micromonosporaceae</taxon>
        <taxon>Micromonospora</taxon>
    </lineage>
</organism>
<feature type="compositionally biased region" description="Basic residues" evidence="1">
    <location>
        <begin position="1"/>
        <end position="13"/>
    </location>
</feature>
<comment type="caution">
    <text evidence="2">The sequence shown here is derived from an EMBL/GenBank/DDBJ whole genome shotgun (WGS) entry which is preliminary data.</text>
</comment>
<evidence type="ECO:0000313" key="2">
    <source>
        <dbReference type="EMBL" id="MFC4108832.1"/>
    </source>
</evidence>
<feature type="region of interest" description="Disordered" evidence="1">
    <location>
        <begin position="1"/>
        <end position="27"/>
    </location>
</feature>
<protein>
    <submittedName>
        <fullName evidence="2">Uncharacterized protein</fullName>
    </submittedName>
</protein>